<evidence type="ECO:0000313" key="1">
    <source>
        <dbReference type="EMBL" id="MFC0558065.1"/>
    </source>
</evidence>
<gene>
    <name evidence="1" type="primary">vrrA</name>
    <name evidence="1" type="ORF">ACFFH4_03230</name>
</gene>
<reference evidence="1 2" key="1">
    <citation type="submission" date="2024-09" db="EMBL/GenBank/DDBJ databases">
        <authorList>
            <person name="Sun Q."/>
            <person name="Mori K."/>
        </authorList>
    </citation>
    <scope>NUCLEOTIDE SEQUENCE [LARGE SCALE GENOMIC DNA]</scope>
    <source>
        <strain evidence="1 2">NCAIM B.02301</strain>
    </source>
</reference>
<evidence type="ECO:0000313" key="2">
    <source>
        <dbReference type="Proteomes" id="UP001589833"/>
    </source>
</evidence>
<protein>
    <submittedName>
        <fullName evidence="1">VrrA/YqfQ family protein</fullName>
    </submittedName>
</protein>
<organism evidence="1 2">
    <name type="scientific">Halalkalibacter alkalisediminis</name>
    <dbReference type="NCBI Taxonomy" id="935616"/>
    <lineage>
        <taxon>Bacteria</taxon>
        <taxon>Bacillati</taxon>
        <taxon>Bacillota</taxon>
        <taxon>Bacilli</taxon>
        <taxon>Bacillales</taxon>
        <taxon>Bacillaceae</taxon>
        <taxon>Halalkalibacter</taxon>
    </lineage>
</organism>
<dbReference type="Pfam" id="PF14181">
    <property type="entry name" value="YqfQ"/>
    <property type="match status" value="1"/>
</dbReference>
<comment type="caution">
    <text evidence="1">The sequence shown here is derived from an EMBL/GenBank/DDBJ whole genome shotgun (WGS) entry which is preliminary data.</text>
</comment>
<accession>A0ABV6NBF5</accession>
<proteinExistence type="predicted"/>
<dbReference type="Proteomes" id="UP001589833">
    <property type="component" value="Unassembled WGS sequence"/>
</dbReference>
<dbReference type="InterPro" id="IPR025571">
    <property type="entry name" value="YqfQ"/>
</dbReference>
<keyword evidence="2" id="KW-1185">Reference proteome</keyword>
<sequence>MQPFFGPPFSSMPMQAPMQGMSQAANMLPGGHMSPMAGVGSQAMRGGGVLSRLLGGLGGGASNMASAPAMGGFSSAGAAGGMNFTTILTNAQKVLGLTQQVMPMIHQYGPLIRNAPALWKIMRSTNSTDDSNPSPEQPMNVPVATEIPIEDEESFSNSIERAPSSKGITPTVIKPKTIDGIPAPKLYV</sequence>
<dbReference type="RefSeq" id="WP_273841238.1">
    <property type="nucleotide sequence ID" value="NZ_JAQQWT010000003.1"/>
</dbReference>
<dbReference type="EMBL" id="JBHLTR010000004">
    <property type="protein sequence ID" value="MFC0558065.1"/>
    <property type="molecule type" value="Genomic_DNA"/>
</dbReference>
<name>A0ABV6NBF5_9BACI</name>